<evidence type="ECO:0000256" key="6">
    <source>
        <dbReference type="ARBA" id="ARBA00022741"/>
    </source>
</evidence>
<evidence type="ECO:0000256" key="2">
    <source>
        <dbReference type="ARBA" id="ARBA00022527"/>
    </source>
</evidence>
<keyword evidence="5" id="KW-0732">Signal</keyword>
<dbReference type="GO" id="GO:0005524">
    <property type="term" value="F:ATP binding"/>
    <property type="evidence" value="ECO:0007669"/>
    <property type="project" value="UniProtKB-KW"/>
</dbReference>
<name>A0A4S4CVR2_CAMSN</name>
<accession>A0A4S4CVR2</accession>
<proteinExistence type="predicted"/>
<evidence type="ECO:0000259" key="11">
    <source>
        <dbReference type="PROSITE" id="PS50011"/>
    </source>
</evidence>
<keyword evidence="8" id="KW-1133">Transmembrane helix</keyword>
<keyword evidence="6" id="KW-0547">Nucleotide-binding</keyword>
<dbReference type="STRING" id="542762.A0A4S4CVR2"/>
<dbReference type="Gene3D" id="3.30.200.20">
    <property type="entry name" value="Phosphorylase Kinase, domain 1"/>
    <property type="match status" value="1"/>
</dbReference>
<evidence type="ECO:0000256" key="1">
    <source>
        <dbReference type="ARBA" id="ARBA00004479"/>
    </source>
</evidence>
<organism evidence="12 13">
    <name type="scientific">Camellia sinensis var. sinensis</name>
    <name type="common">China tea</name>
    <dbReference type="NCBI Taxonomy" id="542762"/>
    <lineage>
        <taxon>Eukaryota</taxon>
        <taxon>Viridiplantae</taxon>
        <taxon>Streptophyta</taxon>
        <taxon>Embryophyta</taxon>
        <taxon>Tracheophyta</taxon>
        <taxon>Spermatophyta</taxon>
        <taxon>Magnoliopsida</taxon>
        <taxon>eudicotyledons</taxon>
        <taxon>Gunneridae</taxon>
        <taxon>Pentapetalae</taxon>
        <taxon>asterids</taxon>
        <taxon>Ericales</taxon>
        <taxon>Theaceae</taxon>
        <taxon>Camellia</taxon>
    </lineage>
</organism>
<reference evidence="12 13" key="1">
    <citation type="journal article" date="2018" name="Proc. Natl. Acad. Sci. U.S.A.">
        <title>Draft genome sequence of Camellia sinensis var. sinensis provides insights into the evolution of the tea genome and tea quality.</title>
        <authorList>
            <person name="Wei C."/>
            <person name="Yang H."/>
            <person name="Wang S."/>
            <person name="Zhao J."/>
            <person name="Liu C."/>
            <person name="Gao L."/>
            <person name="Xia E."/>
            <person name="Lu Y."/>
            <person name="Tai Y."/>
            <person name="She G."/>
            <person name="Sun J."/>
            <person name="Cao H."/>
            <person name="Tong W."/>
            <person name="Gao Q."/>
            <person name="Li Y."/>
            <person name="Deng W."/>
            <person name="Jiang X."/>
            <person name="Wang W."/>
            <person name="Chen Q."/>
            <person name="Zhang S."/>
            <person name="Li H."/>
            <person name="Wu J."/>
            <person name="Wang P."/>
            <person name="Li P."/>
            <person name="Shi C."/>
            <person name="Zheng F."/>
            <person name="Jian J."/>
            <person name="Huang B."/>
            <person name="Shan D."/>
            <person name="Shi M."/>
            <person name="Fang C."/>
            <person name="Yue Y."/>
            <person name="Li F."/>
            <person name="Li D."/>
            <person name="Wei S."/>
            <person name="Han B."/>
            <person name="Jiang C."/>
            <person name="Yin Y."/>
            <person name="Xia T."/>
            <person name="Zhang Z."/>
            <person name="Bennetzen J.L."/>
            <person name="Zhao S."/>
            <person name="Wan X."/>
        </authorList>
    </citation>
    <scope>NUCLEOTIDE SEQUENCE [LARGE SCALE GENOMIC DNA]</scope>
    <source>
        <strain evidence="13">cv. Shuchazao</strain>
        <tissue evidence="12">Leaf</tissue>
    </source>
</reference>
<evidence type="ECO:0000256" key="3">
    <source>
        <dbReference type="ARBA" id="ARBA00022679"/>
    </source>
</evidence>
<dbReference type="GO" id="GO:0016020">
    <property type="term" value="C:membrane"/>
    <property type="evidence" value="ECO:0007669"/>
    <property type="project" value="UniProtKB-SubCell"/>
</dbReference>
<keyword evidence="7" id="KW-0067">ATP-binding</keyword>
<dbReference type="EMBL" id="SDRB02013807">
    <property type="protein sequence ID" value="THF93994.1"/>
    <property type="molecule type" value="Genomic_DNA"/>
</dbReference>
<keyword evidence="4" id="KW-0812">Transmembrane</keyword>
<comment type="subcellular location">
    <subcellularLocation>
        <location evidence="1">Membrane</location>
        <topology evidence="1">Single-pass type I membrane protein</topology>
    </subcellularLocation>
</comment>
<dbReference type="Proteomes" id="UP000306102">
    <property type="component" value="Unassembled WGS sequence"/>
</dbReference>
<evidence type="ECO:0000313" key="12">
    <source>
        <dbReference type="EMBL" id="THF93994.1"/>
    </source>
</evidence>
<dbReference type="PANTHER" id="PTHR27009">
    <property type="entry name" value="RUST RESISTANCE KINASE LR10-RELATED"/>
    <property type="match status" value="1"/>
</dbReference>
<comment type="caution">
    <text evidence="12">The sequence shown here is derived from an EMBL/GenBank/DDBJ whole genome shotgun (WGS) entry which is preliminary data.</text>
</comment>
<feature type="domain" description="Protein kinase" evidence="11">
    <location>
        <begin position="15"/>
        <end position="242"/>
    </location>
</feature>
<dbReference type="InterPro" id="IPR045874">
    <property type="entry name" value="LRK10/LRL21-25-like"/>
</dbReference>
<keyword evidence="2" id="KW-0723">Serine/threonine-protein kinase</keyword>
<dbReference type="PROSITE" id="PS50011">
    <property type="entry name" value="PROTEIN_KINASE_DOM"/>
    <property type="match status" value="1"/>
</dbReference>
<keyword evidence="10" id="KW-0325">Glycoprotein</keyword>
<keyword evidence="2" id="KW-0418">Kinase</keyword>
<dbReference type="InterPro" id="IPR000719">
    <property type="entry name" value="Prot_kinase_dom"/>
</dbReference>
<evidence type="ECO:0000256" key="9">
    <source>
        <dbReference type="ARBA" id="ARBA00023136"/>
    </source>
</evidence>
<sequence>MPKRYSYNDLMAMTNHFKDQLGEGGFGFVYKWHLSRGFLIAVKMLKNTKFSAQEFINEVSTIGRIHHANVVQLLGFFSKGSYRAFVYEYMPNGSLEKHIFLKEGKAQPFAWEKLLKIVLGTARGIEYLHCRYDVCILDFNIKPHNVLLDQNFVPKVADFGLAKFYPKEYNAMSISTTRGTLGYMAPELISRNFGAISSKSDVYSFGMLLLEMAGGRKNVDANAKSSSKVYFPSWVYDHLEVE</sequence>
<evidence type="ECO:0000256" key="8">
    <source>
        <dbReference type="ARBA" id="ARBA00022989"/>
    </source>
</evidence>
<dbReference type="Pfam" id="PF00069">
    <property type="entry name" value="Pkinase"/>
    <property type="match status" value="1"/>
</dbReference>
<evidence type="ECO:0000256" key="4">
    <source>
        <dbReference type="ARBA" id="ARBA00022692"/>
    </source>
</evidence>
<gene>
    <name evidence="12" type="ORF">TEA_020403</name>
</gene>
<dbReference type="GO" id="GO:0004674">
    <property type="term" value="F:protein serine/threonine kinase activity"/>
    <property type="evidence" value="ECO:0007669"/>
    <property type="project" value="UniProtKB-KW"/>
</dbReference>
<dbReference type="FunFam" id="3.30.200.20:FF:000178">
    <property type="entry name" value="serine/threonine-protein kinase PBS1-like"/>
    <property type="match status" value="1"/>
</dbReference>
<dbReference type="AlphaFoldDB" id="A0A4S4CVR2"/>
<dbReference type="PIRSF" id="PIRSF000654">
    <property type="entry name" value="Integrin-linked_kinase"/>
    <property type="match status" value="1"/>
</dbReference>
<protein>
    <recommendedName>
        <fullName evidence="11">Protein kinase domain-containing protein</fullName>
    </recommendedName>
</protein>
<evidence type="ECO:0000256" key="5">
    <source>
        <dbReference type="ARBA" id="ARBA00022729"/>
    </source>
</evidence>
<dbReference type="InterPro" id="IPR011009">
    <property type="entry name" value="Kinase-like_dom_sf"/>
</dbReference>
<keyword evidence="13" id="KW-1185">Reference proteome</keyword>
<dbReference type="SUPFAM" id="SSF56112">
    <property type="entry name" value="Protein kinase-like (PK-like)"/>
    <property type="match status" value="1"/>
</dbReference>
<dbReference type="Gene3D" id="1.10.510.10">
    <property type="entry name" value="Transferase(Phosphotransferase) domain 1"/>
    <property type="match status" value="1"/>
</dbReference>
<evidence type="ECO:0000313" key="13">
    <source>
        <dbReference type="Proteomes" id="UP000306102"/>
    </source>
</evidence>
<evidence type="ECO:0000256" key="7">
    <source>
        <dbReference type="ARBA" id="ARBA00022840"/>
    </source>
</evidence>
<keyword evidence="9" id="KW-0472">Membrane</keyword>
<keyword evidence="3" id="KW-0808">Transferase</keyword>
<evidence type="ECO:0000256" key="10">
    <source>
        <dbReference type="ARBA" id="ARBA00023180"/>
    </source>
</evidence>